<dbReference type="AlphaFoldDB" id="A0A0W7WPB3"/>
<reference evidence="1 2" key="1">
    <citation type="submission" date="2015-12" db="EMBL/GenBank/DDBJ databases">
        <authorList>
            <person name="Shamseldin A."/>
            <person name="Moawad H."/>
            <person name="Abd El-Rahim W.M."/>
            <person name="Sadowsky M.J."/>
        </authorList>
    </citation>
    <scope>NUCLEOTIDE SEQUENCE [LARGE SCALE GENOMIC DNA]</scope>
    <source>
        <strain evidence="1 2">SJ5A-1</strain>
    </source>
</reference>
<dbReference type="InterPro" id="IPR021508">
    <property type="entry name" value="Gp17-like"/>
</dbReference>
<name>A0A0W7WPB3_9RHOB</name>
<dbReference type="STRING" id="1685382.AVJ23_01355"/>
<dbReference type="EMBL" id="LPXO01000001">
    <property type="protein sequence ID" value="KUF12406.1"/>
    <property type="molecule type" value="Genomic_DNA"/>
</dbReference>
<dbReference type="Proteomes" id="UP000054396">
    <property type="component" value="Unassembled WGS sequence"/>
</dbReference>
<gene>
    <name evidence="1" type="ORF">AVJ23_01355</name>
</gene>
<proteinExistence type="predicted"/>
<dbReference type="OrthoDB" id="7630456at2"/>
<dbReference type="RefSeq" id="WP_058860352.1">
    <property type="nucleotide sequence ID" value="NZ_LPXO01000001.1"/>
</dbReference>
<evidence type="ECO:0000313" key="2">
    <source>
        <dbReference type="Proteomes" id="UP000054396"/>
    </source>
</evidence>
<keyword evidence="2" id="KW-1185">Reference proteome</keyword>
<protein>
    <recommendedName>
        <fullName evidence="3">DUF3168 domain-containing protein</fullName>
    </recommendedName>
</protein>
<dbReference type="InterPro" id="IPR053745">
    <property type="entry name" value="Viral_Tail_Comp_sf"/>
</dbReference>
<evidence type="ECO:0008006" key="3">
    <source>
        <dbReference type="Google" id="ProtNLM"/>
    </source>
</evidence>
<sequence length="139" mass="14995">MIDPAVSLRTACRAALIATPAVTALVQPDQIRTGSTRPDGLPCVIFATPQLIHLGRAAGGFYASSVALDLHLWALEDGADTAQQIGHAVALALWDQPDAADIQIDEYQRPSFAFMRDPDPERAYCHGIGTVEAVCRWRV</sequence>
<evidence type="ECO:0000313" key="1">
    <source>
        <dbReference type="EMBL" id="KUF12406.1"/>
    </source>
</evidence>
<dbReference type="Pfam" id="PF11367">
    <property type="entry name" value="Tail_completion_gp17"/>
    <property type="match status" value="1"/>
</dbReference>
<organism evidence="1 2">
    <name type="scientific">Pseudoponticoccus marisrubri</name>
    <dbReference type="NCBI Taxonomy" id="1685382"/>
    <lineage>
        <taxon>Bacteria</taxon>
        <taxon>Pseudomonadati</taxon>
        <taxon>Pseudomonadota</taxon>
        <taxon>Alphaproteobacteria</taxon>
        <taxon>Rhodobacterales</taxon>
        <taxon>Roseobacteraceae</taxon>
        <taxon>Pseudoponticoccus</taxon>
    </lineage>
</organism>
<accession>A0A0W7WPB3</accession>
<comment type="caution">
    <text evidence="1">The sequence shown here is derived from an EMBL/GenBank/DDBJ whole genome shotgun (WGS) entry which is preliminary data.</text>
</comment>
<dbReference type="Gene3D" id="3.30.2000.30">
    <property type="match status" value="1"/>
</dbReference>